<dbReference type="Proteomes" id="UP000656804">
    <property type="component" value="Unassembled WGS sequence"/>
</dbReference>
<dbReference type="GO" id="GO:0005524">
    <property type="term" value="F:ATP binding"/>
    <property type="evidence" value="ECO:0007669"/>
    <property type="project" value="UniProtKB-KW"/>
</dbReference>
<evidence type="ECO:0000256" key="12">
    <source>
        <dbReference type="ARBA" id="ARBA00022840"/>
    </source>
</evidence>
<dbReference type="EC" id="2.7.10.2" evidence="5"/>
<dbReference type="GO" id="GO:0004715">
    <property type="term" value="F:non-membrane spanning protein tyrosine kinase activity"/>
    <property type="evidence" value="ECO:0007669"/>
    <property type="project" value="UniProtKB-EC"/>
</dbReference>
<keyword evidence="12" id="KW-0067">ATP-binding</keyword>
<evidence type="ECO:0000256" key="11">
    <source>
        <dbReference type="ARBA" id="ARBA00022777"/>
    </source>
</evidence>
<keyword evidence="7" id="KW-0997">Cell inner membrane</keyword>
<evidence type="ECO:0000313" key="21">
    <source>
        <dbReference type="Proteomes" id="UP000656804"/>
    </source>
</evidence>
<evidence type="ECO:0000313" key="20">
    <source>
        <dbReference type="EMBL" id="MBF4162524.1"/>
    </source>
</evidence>
<keyword evidence="9 17" id="KW-0812">Transmembrane</keyword>
<evidence type="ECO:0000256" key="7">
    <source>
        <dbReference type="ARBA" id="ARBA00022519"/>
    </source>
</evidence>
<evidence type="ECO:0000256" key="1">
    <source>
        <dbReference type="ARBA" id="ARBA00004429"/>
    </source>
</evidence>
<dbReference type="Gene3D" id="3.40.50.300">
    <property type="entry name" value="P-loop containing nucleotide triphosphate hydrolases"/>
    <property type="match status" value="1"/>
</dbReference>
<dbReference type="PANTHER" id="PTHR32309">
    <property type="entry name" value="TYROSINE-PROTEIN KINASE"/>
    <property type="match status" value="1"/>
</dbReference>
<sequence length="469" mass="49076">MELKDYLRIIRRRWLLIAVTVLVVVGAGAAFTFLSTPQYTSSASLFVTTSTGGDDSTASSAYQGGLFSQQRVQSYADLVTKDQLANTVISDLGLDETSGQIIGEVSATVVPETVVLEITATDPSPAQAQAIAQAYAESLSDLIRQLETPPGKTTAPIKATVVDDAALPTAPSSPQPVRNLGLAVVLGLLLGVGLAVLREVLDTTVKTPEDLEALSSTLLGRVPFDSSAKKSGLVTALPSHAPRVEAFRVLRTNLQFVDVDAQNKVYVVTSALPSEGKTSTSINLALTLASAGARTLLIEGDLRRPKASAQLGIDNAIGVTTALLGRVGWKDAVQRHEESGLDVLPSGAIPPNPAELIQSHAMATLLTEVRATYDVVIFDAPPLLPVVDAALIASQVDGAIVVAKFGGTTRDQLEEAADRLEGVGAHISGAVLNMTPANARRGGYGYGYGYGYAPDAPEPRRKKSKSSDA</sequence>
<keyword evidence="14 17" id="KW-0472">Membrane</keyword>
<keyword evidence="10" id="KW-0547">Nucleotide-binding</keyword>
<dbReference type="Pfam" id="PF02706">
    <property type="entry name" value="Wzz"/>
    <property type="match status" value="1"/>
</dbReference>
<dbReference type="InterPro" id="IPR050445">
    <property type="entry name" value="Bact_polysacc_biosynth/exp"/>
</dbReference>
<evidence type="ECO:0000256" key="8">
    <source>
        <dbReference type="ARBA" id="ARBA00022679"/>
    </source>
</evidence>
<reference evidence="20" key="1">
    <citation type="submission" date="2020-11" db="EMBL/GenBank/DDBJ databases">
        <title>Nocardioides sp. CBS4Y-1, whole genome shotgun sequence.</title>
        <authorList>
            <person name="Tuo L."/>
        </authorList>
    </citation>
    <scope>NUCLEOTIDE SEQUENCE</scope>
    <source>
        <strain evidence="20">CBS4Y-1</strain>
    </source>
</reference>
<evidence type="ECO:0000256" key="2">
    <source>
        <dbReference type="ARBA" id="ARBA00006683"/>
    </source>
</evidence>
<keyword evidence="8 20" id="KW-0808">Transferase</keyword>
<dbReference type="CDD" id="cd05387">
    <property type="entry name" value="BY-kinase"/>
    <property type="match status" value="1"/>
</dbReference>
<dbReference type="InterPro" id="IPR025669">
    <property type="entry name" value="AAA_dom"/>
</dbReference>
<dbReference type="SUPFAM" id="SSF52540">
    <property type="entry name" value="P-loop containing nucleoside triphosphate hydrolases"/>
    <property type="match status" value="1"/>
</dbReference>
<comment type="similarity">
    <text evidence="4">Belongs to the etk/wzc family.</text>
</comment>
<evidence type="ECO:0000256" key="15">
    <source>
        <dbReference type="ARBA" id="ARBA00023137"/>
    </source>
</evidence>
<comment type="similarity">
    <text evidence="2">Belongs to the CpsC/CapA family.</text>
</comment>
<evidence type="ECO:0000256" key="10">
    <source>
        <dbReference type="ARBA" id="ARBA00022741"/>
    </source>
</evidence>
<keyword evidence="21" id="KW-1185">Reference proteome</keyword>
<gene>
    <name evidence="20" type="ORF">ISG29_12570</name>
</gene>
<dbReference type="InterPro" id="IPR005702">
    <property type="entry name" value="Wzc-like_C"/>
</dbReference>
<evidence type="ECO:0000256" key="9">
    <source>
        <dbReference type="ARBA" id="ARBA00022692"/>
    </source>
</evidence>
<dbReference type="InterPro" id="IPR003856">
    <property type="entry name" value="LPS_length_determ_N"/>
</dbReference>
<evidence type="ECO:0000256" key="16">
    <source>
        <dbReference type="ARBA" id="ARBA00051245"/>
    </source>
</evidence>
<evidence type="ECO:0000256" key="6">
    <source>
        <dbReference type="ARBA" id="ARBA00022475"/>
    </source>
</evidence>
<feature type="transmembrane region" description="Helical" evidence="17">
    <location>
        <begin position="14"/>
        <end position="34"/>
    </location>
</feature>
<evidence type="ECO:0000256" key="4">
    <source>
        <dbReference type="ARBA" id="ARBA00008883"/>
    </source>
</evidence>
<dbReference type="GO" id="GO:0042802">
    <property type="term" value="F:identical protein binding"/>
    <property type="evidence" value="ECO:0007669"/>
    <property type="project" value="UniProtKB-ARBA"/>
</dbReference>
<name>A0A930V1W5_9ACTN</name>
<dbReference type="InterPro" id="IPR027417">
    <property type="entry name" value="P-loop_NTPase"/>
</dbReference>
<accession>A0A930V1W5</accession>
<comment type="similarity">
    <text evidence="3">Belongs to the CpsD/CapB family.</text>
</comment>
<organism evidence="20 21">
    <name type="scientific">Nocardioides acrostichi</name>
    <dbReference type="NCBI Taxonomy" id="2784339"/>
    <lineage>
        <taxon>Bacteria</taxon>
        <taxon>Bacillati</taxon>
        <taxon>Actinomycetota</taxon>
        <taxon>Actinomycetes</taxon>
        <taxon>Propionibacteriales</taxon>
        <taxon>Nocardioidaceae</taxon>
        <taxon>Nocardioides</taxon>
    </lineage>
</organism>
<dbReference type="NCBIfam" id="TIGR01007">
    <property type="entry name" value="eps_fam"/>
    <property type="match status" value="1"/>
</dbReference>
<evidence type="ECO:0000259" key="19">
    <source>
        <dbReference type="Pfam" id="PF13614"/>
    </source>
</evidence>
<dbReference type="RefSeq" id="WP_194503796.1">
    <property type="nucleotide sequence ID" value="NZ_JADIVZ010000006.1"/>
</dbReference>
<evidence type="ECO:0000256" key="5">
    <source>
        <dbReference type="ARBA" id="ARBA00011903"/>
    </source>
</evidence>
<comment type="subcellular location">
    <subcellularLocation>
        <location evidence="1">Cell inner membrane</location>
        <topology evidence="1">Multi-pass membrane protein</topology>
    </subcellularLocation>
</comment>
<keyword evidence="15" id="KW-0829">Tyrosine-protein kinase</keyword>
<keyword evidence="11" id="KW-0418">Kinase</keyword>
<evidence type="ECO:0000256" key="13">
    <source>
        <dbReference type="ARBA" id="ARBA00022989"/>
    </source>
</evidence>
<dbReference type="AlphaFoldDB" id="A0A930V1W5"/>
<evidence type="ECO:0000259" key="18">
    <source>
        <dbReference type="Pfam" id="PF02706"/>
    </source>
</evidence>
<keyword evidence="13 17" id="KW-1133">Transmembrane helix</keyword>
<protein>
    <recommendedName>
        <fullName evidence="5">non-specific protein-tyrosine kinase</fullName>
        <ecNumber evidence="5">2.7.10.2</ecNumber>
    </recommendedName>
</protein>
<dbReference type="GO" id="GO:0005886">
    <property type="term" value="C:plasma membrane"/>
    <property type="evidence" value="ECO:0007669"/>
    <property type="project" value="UniProtKB-SubCell"/>
</dbReference>
<dbReference type="EMBL" id="JADIVZ010000006">
    <property type="protein sequence ID" value="MBF4162524.1"/>
    <property type="molecule type" value="Genomic_DNA"/>
</dbReference>
<evidence type="ECO:0000256" key="3">
    <source>
        <dbReference type="ARBA" id="ARBA00007316"/>
    </source>
</evidence>
<evidence type="ECO:0000256" key="17">
    <source>
        <dbReference type="SAM" id="Phobius"/>
    </source>
</evidence>
<evidence type="ECO:0000256" key="14">
    <source>
        <dbReference type="ARBA" id="ARBA00023136"/>
    </source>
</evidence>
<feature type="domain" description="Polysaccharide chain length determinant N-terminal" evidence="18">
    <location>
        <begin position="2"/>
        <end position="92"/>
    </location>
</feature>
<keyword evidence="6" id="KW-1003">Cell membrane</keyword>
<dbReference type="Pfam" id="PF13614">
    <property type="entry name" value="AAA_31"/>
    <property type="match status" value="1"/>
</dbReference>
<proteinExistence type="inferred from homology"/>
<feature type="domain" description="AAA" evidence="19">
    <location>
        <begin position="276"/>
        <end position="394"/>
    </location>
</feature>
<comment type="caution">
    <text evidence="20">The sequence shown here is derived from an EMBL/GenBank/DDBJ whole genome shotgun (WGS) entry which is preliminary data.</text>
</comment>
<dbReference type="PANTHER" id="PTHR32309:SF13">
    <property type="entry name" value="FERRIC ENTEROBACTIN TRANSPORT PROTEIN FEPE"/>
    <property type="match status" value="1"/>
</dbReference>
<dbReference type="FunFam" id="3.40.50.300:FF:000527">
    <property type="entry name" value="Tyrosine-protein kinase etk"/>
    <property type="match status" value="1"/>
</dbReference>
<comment type="catalytic activity">
    <reaction evidence="16">
        <text>L-tyrosyl-[protein] + ATP = O-phospho-L-tyrosyl-[protein] + ADP + H(+)</text>
        <dbReference type="Rhea" id="RHEA:10596"/>
        <dbReference type="Rhea" id="RHEA-COMP:10136"/>
        <dbReference type="Rhea" id="RHEA-COMP:20101"/>
        <dbReference type="ChEBI" id="CHEBI:15378"/>
        <dbReference type="ChEBI" id="CHEBI:30616"/>
        <dbReference type="ChEBI" id="CHEBI:46858"/>
        <dbReference type="ChEBI" id="CHEBI:61978"/>
        <dbReference type="ChEBI" id="CHEBI:456216"/>
        <dbReference type="EC" id="2.7.10.2"/>
    </reaction>
</comment>